<dbReference type="InParanoid" id="A0A0Q3HPV0"/>
<dbReference type="FunCoup" id="A0A0Q3HPV0">
    <property type="interactions" value="2"/>
</dbReference>
<dbReference type="Proteomes" id="UP000008810">
    <property type="component" value="Chromosome 4"/>
</dbReference>
<dbReference type="AlphaFoldDB" id="A0A0Q3HPV0"/>
<accession>A0A0Q3HPV0</accession>
<protein>
    <recommendedName>
        <fullName evidence="1">KIB1-4 beta-propeller domain-containing protein</fullName>
    </recommendedName>
</protein>
<dbReference type="OrthoDB" id="692759at2759"/>
<evidence type="ECO:0000313" key="3">
    <source>
        <dbReference type="EnsemblPlants" id="KQJ90115"/>
    </source>
</evidence>
<dbReference type="EnsemblPlants" id="KQJ90115">
    <property type="protein sequence ID" value="KQJ90115"/>
    <property type="gene ID" value="BRADI_4g29512v3"/>
</dbReference>
<feature type="domain" description="KIB1-4 beta-propeller" evidence="1">
    <location>
        <begin position="15"/>
        <end position="256"/>
    </location>
</feature>
<evidence type="ECO:0000259" key="1">
    <source>
        <dbReference type="Pfam" id="PF03478"/>
    </source>
</evidence>
<evidence type="ECO:0000313" key="2">
    <source>
        <dbReference type="EMBL" id="KQJ90115.1"/>
    </source>
</evidence>
<evidence type="ECO:0000313" key="4">
    <source>
        <dbReference type="Proteomes" id="UP000008810"/>
    </source>
</evidence>
<reference evidence="3" key="3">
    <citation type="submission" date="2018-08" db="UniProtKB">
        <authorList>
            <consortium name="EnsemblPlants"/>
        </authorList>
    </citation>
    <scope>IDENTIFICATION</scope>
    <source>
        <strain evidence="3">cv. Bd21</strain>
    </source>
</reference>
<reference evidence="2 3" key="1">
    <citation type="journal article" date="2010" name="Nature">
        <title>Genome sequencing and analysis of the model grass Brachypodium distachyon.</title>
        <authorList>
            <consortium name="International Brachypodium Initiative"/>
        </authorList>
    </citation>
    <scope>NUCLEOTIDE SEQUENCE [LARGE SCALE GENOMIC DNA]</scope>
    <source>
        <strain evidence="2 3">Bd21</strain>
    </source>
</reference>
<dbReference type="PANTHER" id="PTHR33127">
    <property type="entry name" value="TRANSMEMBRANE PROTEIN"/>
    <property type="match status" value="1"/>
</dbReference>
<reference evidence="2" key="2">
    <citation type="submission" date="2017-06" db="EMBL/GenBank/DDBJ databases">
        <title>WGS assembly of Brachypodium distachyon.</title>
        <authorList>
            <consortium name="The International Brachypodium Initiative"/>
            <person name="Lucas S."/>
            <person name="Harmon-Smith M."/>
            <person name="Lail K."/>
            <person name="Tice H."/>
            <person name="Grimwood J."/>
            <person name="Bruce D."/>
            <person name="Barry K."/>
            <person name="Shu S."/>
            <person name="Lindquist E."/>
            <person name="Wang M."/>
            <person name="Pitluck S."/>
            <person name="Vogel J.P."/>
            <person name="Garvin D.F."/>
            <person name="Mockler T.C."/>
            <person name="Schmutz J."/>
            <person name="Rokhsar D."/>
            <person name="Bevan M.W."/>
        </authorList>
    </citation>
    <scope>NUCLEOTIDE SEQUENCE</scope>
    <source>
        <strain evidence="2">Bd21</strain>
    </source>
</reference>
<feature type="non-terminal residue" evidence="2">
    <location>
        <position position="1"/>
    </location>
</feature>
<dbReference type="EMBL" id="CM000883">
    <property type="protein sequence ID" value="KQJ90115.1"/>
    <property type="molecule type" value="Genomic_DNA"/>
</dbReference>
<gene>
    <name evidence="2" type="ORF">BRADI_4g29512v3</name>
</gene>
<dbReference type="PANTHER" id="PTHR33127:SF101">
    <property type="entry name" value="DUF295 DOMAIN-CONTAINING PROTEIN"/>
    <property type="match status" value="1"/>
</dbReference>
<dbReference type="InterPro" id="IPR005174">
    <property type="entry name" value="KIB1-4_b-propeller"/>
</dbReference>
<dbReference type="Pfam" id="PF03478">
    <property type="entry name" value="Beta-prop_KIB1-4"/>
    <property type="match status" value="1"/>
</dbReference>
<dbReference type="Gramene" id="KQJ90115">
    <property type="protein sequence ID" value="KQJ90115"/>
    <property type="gene ID" value="BRADI_4g29512v3"/>
</dbReference>
<keyword evidence="4" id="KW-1185">Reference proteome</keyword>
<organism evidence="2">
    <name type="scientific">Brachypodium distachyon</name>
    <name type="common">Purple false brome</name>
    <name type="synonym">Trachynia distachya</name>
    <dbReference type="NCBI Taxonomy" id="15368"/>
    <lineage>
        <taxon>Eukaryota</taxon>
        <taxon>Viridiplantae</taxon>
        <taxon>Streptophyta</taxon>
        <taxon>Embryophyta</taxon>
        <taxon>Tracheophyta</taxon>
        <taxon>Spermatophyta</taxon>
        <taxon>Magnoliopsida</taxon>
        <taxon>Liliopsida</taxon>
        <taxon>Poales</taxon>
        <taxon>Poaceae</taxon>
        <taxon>BOP clade</taxon>
        <taxon>Pooideae</taxon>
        <taxon>Stipodae</taxon>
        <taxon>Brachypodieae</taxon>
        <taxon>Brachypodium</taxon>
    </lineage>
</organism>
<proteinExistence type="predicted"/>
<name>A0A0Q3HPV0_BRADI</name>
<sequence length="284" mass="32500">SIARRNMESGRVDYLKDHFYWITPQGWLLMLRRDSLETFLWNPFTHQRIGLPSDQEEFLSKSTTRCLLSHKPTDPDCIVLAVNLRNTVLWYCHPGRNRWFKHTYQPKTLGDESRSNVIGRIEILTAVGGEFCTYTCTGNFVTLKFSPTPTFTKIPVGDNSNHVYPSADRFLLESHGELFNLAFERPLFWKKKVVHISVHRLDIAERAWVKVETLGDRVVLVDSTSYGVSPSAEAAGLKRNCIYSLRPGDKGLYVYNMERGTTTLHNPGRDLLDDVAARIVMHPS</sequence>